<dbReference type="EMBL" id="WIQW01000011">
    <property type="protein sequence ID" value="KAF3107008.1"/>
    <property type="molecule type" value="Genomic_DNA"/>
</dbReference>
<comment type="caution">
    <text evidence="2">The sequence shown here is derived from an EMBL/GenBank/DDBJ whole genome shotgun (WGS) entry which is preliminary data.</text>
</comment>
<accession>A0A7C8N8I3</accession>
<dbReference type="AlphaFoldDB" id="A0A7C8N8I3"/>
<feature type="region of interest" description="Disordered" evidence="1">
    <location>
        <begin position="31"/>
        <end position="54"/>
    </location>
</feature>
<evidence type="ECO:0000313" key="5">
    <source>
        <dbReference type="Proteomes" id="UP000480548"/>
    </source>
</evidence>
<reference evidence="4 5" key="1">
    <citation type="submission" date="2019-06" db="EMBL/GenBank/DDBJ databases">
        <authorList>
            <person name="Palmer J.M."/>
        </authorList>
    </citation>
    <scope>NUCLEOTIDE SEQUENCE [LARGE SCALE GENOMIC DNA]</scope>
    <source>
        <strain evidence="2 4">TWF102</strain>
        <strain evidence="3 5">TWF703</strain>
    </source>
</reference>
<dbReference type="EMBL" id="WIQZ01000086">
    <property type="protein sequence ID" value="KAF3126100.1"/>
    <property type="molecule type" value="Genomic_DNA"/>
</dbReference>
<protein>
    <submittedName>
        <fullName evidence="2">Uncharacterized protein</fullName>
    </submittedName>
</protein>
<evidence type="ECO:0000313" key="4">
    <source>
        <dbReference type="Proteomes" id="UP000475325"/>
    </source>
</evidence>
<name>A0A7C8N8I3_ORBOL</name>
<dbReference type="Proteomes" id="UP000475325">
    <property type="component" value="Unassembled WGS sequence"/>
</dbReference>
<evidence type="ECO:0000313" key="3">
    <source>
        <dbReference type="EMBL" id="KAF3126100.1"/>
    </source>
</evidence>
<dbReference type="Proteomes" id="UP000480548">
    <property type="component" value="Unassembled WGS sequence"/>
</dbReference>
<proteinExistence type="predicted"/>
<gene>
    <name evidence="2" type="ORF">TWF102_000853</name>
    <name evidence="3" type="ORF">TWF703_010561</name>
</gene>
<sequence>MDPQVNPADIAIIQQWWENLTAAAANDLSEVRVHESPSASPSPPPGALSPDSISSTPAAPFSRFELLPGEIRNEVYAYLLSPSLNTSHDVYTYPLDPARNANNNNTVSIPSSLPTNLNDSDNINTIAPTYPTDIYTYRGLTPRKVTNEDQISSSDSDSDDVELVVYSKGNAMATMSRIRIYHEILLTNKRIYKEAHRYLYTICGPVLKVRGIPYTSSLCRLMGRLGFRWFYTRPTKRDIKGSMGTLDITWKEVRSNDESTPNMRFTPGSKDPEIVLTESQITPFVQLLQILKIRDTDQSQFFSLTFTLHTPQNIYQEPISSSTTISLFQTTVLETFKSFTGTGIKYKFLPRPNHSPGEISQYLKFYNQPIMWIRAEALRIVLLIKHISKQGLNPQYKQRDLVDDFCKWVFIGDLVRNKVDGSYQQLADFRPRMDDLYPVLTLKQIVHICFYNVSKCLFLMVVRNILPEELEITDELGTLKELCHDLDEITSQTMEVETDLGYKEMTVLKPDHIASVNHLQAMICFYCHERGMAVKGIEYFQKCIKNSEGQRKRDFEFLAHAADTWRNDGRVTGELMYTLLQRFPEADLDIDFPDKMESSRLHYEWTLLQRYGYIGNSLTDRFVHKPTTDGPNLSNFPDNLYLEDYKASRFAKKVWLGTGTDELFISDPLEEYNSTD</sequence>
<evidence type="ECO:0000313" key="2">
    <source>
        <dbReference type="EMBL" id="KAF3107008.1"/>
    </source>
</evidence>
<evidence type="ECO:0000256" key="1">
    <source>
        <dbReference type="SAM" id="MobiDB-lite"/>
    </source>
</evidence>
<organism evidence="2 4">
    <name type="scientific">Orbilia oligospora</name>
    <name type="common">Nematode-trapping fungus</name>
    <name type="synonym">Arthrobotrys oligospora</name>
    <dbReference type="NCBI Taxonomy" id="2813651"/>
    <lineage>
        <taxon>Eukaryota</taxon>
        <taxon>Fungi</taxon>
        <taxon>Dikarya</taxon>
        <taxon>Ascomycota</taxon>
        <taxon>Pezizomycotina</taxon>
        <taxon>Orbiliomycetes</taxon>
        <taxon>Orbiliales</taxon>
        <taxon>Orbiliaceae</taxon>
        <taxon>Orbilia</taxon>
    </lineage>
</organism>